<dbReference type="EMBL" id="BMAU01021426">
    <property type="protein sequence ID" value="GFY34631.1"/>
    <property type="molecule type" value="Genomic_DNA"/>
</dbReference>
<reference evidence="1" key="1">
    <citation type="submission" date="2020-08" db="EMBL/GenBank/DDBJ databases">
        <title>Multicomponent nature underlies the extraordinary mechanical properties of spider dragline silk.</title>
        <authorList>
            <person name="Kono N."/>
            <person name="Nakamura H."/>
            <person name="Mori M."/>
            <person name="Yoshida Y."/>
            <person name="Ohtoshi R."/>
            <person name="Malay A.D."/>
            <person name="Moran D.A.P."/>
            <person name="Tomita M."/>
            <person name="Numata K."/>
            <person name="Arakawa K."/>
        </authorList>
    </citation>
    <scope>NUCLEOTIDE SEQUENCE</scope>
</reference>
<gene>
    <name evidence="1" type="ORF">TNCV_1373221</name>
</gene>
<accession>A0A8X6WIU1</accession>
<organism evidence="1 2">
    <name type="scientific">Trichonephila clavipes</name>
    <name type="common">Golden silk orbweaver</name>
    <name type="synonym">Nephila clavipes</name>
    <dbReference type="NCBI Taxonomy" id="2585209"/>
    <lineage>
        <taxon>Eukaryota</taxon>
        <taxon>Metazoa</taxon>
        <taxon>Ecdysozoa</taxon>
        <taxon>Arthropoda</taxon>
        <taxon>Chelicerata</taxon>
        <taxon>Arachnida</taxon>
        <taxon>Araneae</taxon>
        <taxon>Araneomorphae</taxon>
        <taxon>Entelegynae</taxon>
        <taxon>Araneoidea</taxon>
        <taxon>Nephilidae</taxon>
        <taxon>Trichonephila</taxon>
    </lineage>
</organism>
<evidence type="ECO:0000313" key="1">
    <source>
        <dbReference type="EMBL" id="GFY34631.1"/>
    </source>
</evidence>
<comment type="caution">
    <text evidence="1">The sequence shown here is derived from an EMBL/GenBank/DDBJ whole genome shotgun (WGS) entry which is preliminary data.</text>
</comment>
<dbReference type="AlphaFoldDB" id="A0A8X6WIU1"/>
<dbReference type="Proteomes" id="UP000887159">
    <property type="component" value="Unassembled WGS sequence"/>
</dbReference>
<evidence type="ECO:0000313" key="2">
    <source>
        <dbReference type="Proteomes" id="UP000887159"/>
    </source>
</evidence>
<proteinExistence type="predicted"/>
<protein>
    <submittedName>
        <fullName evidence="1">Uncharacterized protein</fullName>
    </submittedName>
</protein>
<name>A0A8X6WIU1_TRICX</name>
<keyword evidence="2" id="KW-1185">Reference proteome</keyword>
<sequence>MPPSFADSYCFSLSLKGPHKGSTKTQSFAEGASQRLSLKSKLFSGPLAPLISPLSYHLSPNHPPGISCSFAAPVGLGSLNSCSSVASVGLNSFHL</sequence>